<protein>
    <submittedName>
        <fullName evidence="1">2-hydroxyglutaryl-CoA dehydratase, D-component</fullName>
    </submittedName>
</protein>
<dbReference type="Proteomes" id="UP000191554">
    <property type="component" value="Unassembled WGS sequence"/>
</dbReference>
<dbReference type="STRING" id="48256.CLHUN_35660"/>
<keyword evidence="2" id="KW-1185">Reference proteome</keyword>
<comment type="caution">
    <text evidence="1">The sequence shown here is derived from an EMBL/GenBank/DDBJ whole genome shotgun (WGS) entry which is preliminary data.</text>
</comment>
<accession>A0A1V4SFD8</accession>
<sequence length="371" mass="41559">MKITFPHIGNTYIVAKAFLDDFGSEYTIPPFNTNKTLELGSKYTAESHCLPFKLFVGNLLQAHELGADTMLITGGCGPCKLGYFGEMLKKTVSEIGIEMEIITLEVPEQGLKELAARIKKVSGTSNYLNVAKVVNSAKNVAIQLDSLERLSRIKRARQLEPRSVDKIYGSFQREVLEVKGSKEILKFIRQTERKLKKLPQNEKARPLKVGIVGEIYTTIEPYANFQLERLLGNMGVEVTRQVTVSGWIIDDMLKKALRLPLEGEDVREARAYLSGMVGGHAHHTIGNTVVHAKDGFDGVIHLYPLGCMPEIVSQSILPAVEENYQIPVMTVIRDEMTGEAGFNTRVEAFVDLIRKRREEQLNGQNKMLYGY</sequence>
<dbReference type="PANTHER" id="PTHR32329:SF2">
    <property type="entry name" value="BIFUNCTIONAL PROTEIN [INCLUDES 2-HYDROXYACYL-COA DEHYDRATASE (N-TER) AND ITS ACTIVATOR DOMAIN (C_TERM)"/>
    <property type="match status" value="1"/>
</dbReference>
<dbReference type="AlphaFoldDB" id="A0A1V4SFD8"/>
<dbReference type="EMBL" id="MZGX01000027">
    <property type="protein sequence ID" value="OPX42599.1"/>
    <property type="molecule type" value="Genomic_DNA"/>
</dbReference>
<gene>
    <name evidence="1" type="ORF">CLHUN_35660</name>
</gene>
<proteinExistence type="predicted"/>
<dbReference type="OrthoDB" id="9780120at2"/>
<reference evidence="1 2" key="1">
    <citation type="submission" date="2017-03" db="EMBL/GenBank/DDBJ databases">
        <title>Genome sequence of Clostridium hungatei DSM 14427.</title>
        <authorList>
            <person name="Poehlein A."/>
            <person name="Daniel R."/>
        </authorList>
    </citation>
    <scope>NUCLEOTIDE SEQUENCE [LARGE SCALE GENOMIC DNA]</scope>
    <source>
        <strain evidence="1 2">DSM 14427</strain>
    </source>
</reference>
<dbReference type="Gene3D" id="3.40.50.11900">
    <property type="match status" value="1"/>
</dbReference>
<dbReference type="RefSeq" id="WP_080065985.1">
    <property type="nucleotide sequence ID" value="NZ_MZGX01000027.1"/>
</dbReference>
<dbReference type="InterPro" id="IPR051805">
    <property type="entry name" value="Dehydratase_Activator_Redct"/>
</dbReference>
<dbReference type="PANTHER" id="PTHR32329">
    <property type="entry name" value="BIFUNCTIONAL PROTEIN [INCLUDES 2-HYDROXYACYL-COA DEHYDRATASE (N-TER) AND ITS ACTIVATOR DOMAIN (C_TERM)-RELATED"/>
    <property type="match status" value="1"/>
</dbReference>
<evidence type="ECO:0000313" key="2">
    <source>
        <dbReference type="Proteomes" id="UP000191554"/>
    </source>
</evidence>
<name>A0A1V4SFD8_RUMHU</name>
<organism evidence="1 2">
    <name type="scientific">Ruminiclostridium hungatei</name>
    <name type="common">Clostridium hungatei</name>
    <dbReference type="NCBI Taxonomy" id="48256"/>
    <lineage>
        <taxon>Bacteria</taxon>
        <taxon>Bacillati</taxon>
        <taxon>Bacillota</taxon>
        <taxon>Clostridia</taxon>
        <taxon>Eubacteriales</taxon>
        <taxon>Oscillospiraceae</taxon>
        <taxon>Ruminiclostridium</taxon>
    </lineage>
</organism>
<evidence type="ECO:0000313" key="1">
    <source>
        <dbReference type="EMBL" id="OPX42599.1"/>
    </source>
</evidence>